<sequence length="196" mass="22834">MLSITLIVFQAMNPVFASIMVPGLGQMIQGQKSKAQAFFVVEGAVWLSYFGLNYFGKRIDHSARVFAIEHAGANPTRRDDAYYDAVEDYLSSVDYNLEVERNASYFFPNDPLLQQNYIEENSYFGEDEWVWDTLASRTYYWEKRREAREHRRRASFMPGFAIINRIVSVVDVLLFKKEEKFGIDTSEGRIGLIYRF</sequence>
<dbReference type="EMBL" id="LJUJ01000005">
    <property type="protein sequence ID" value="KPK64176.1"/>
    <property type="molecule type" value="Genomic_DNA"/>
</dbReference>
<comment type="caution">
    <text evidence="1">The sequence shown here is derived from an EMBL/GenBank/DDBJ whole genome shotgun (WGS) entry which is preliminary data.</text>
</comment>
<accession>A0A0S8FTT5</accession>
<evidence type="ECO:0000313" key="2">
    <source>
        <dbReference type="Proteomes" id="UP000051373"/>
    </source>
</evidence>
<organism evidence="1 2">
    <name type="scientific">candidate division WOR_3 bacterium SM23_42</name>
    <dbReference type="NCBI Taxonomy" id="1703779"/>
    <lineage>
        <taxon>Bacteria</taxon>
        <taxon>Bacteria division WOR-3</taxon>
    </lineage>
</organism>
<proteinExistence type="predicted"/>
<dbReference type="STRING" id="1703779.AMJ83_04065"/>
<name>A0A0S8FTT5_UNCW3</name>
<evidence type="ECO:0000313" key="1">
    <source>
        <dbReference type="EMBL" id="KPK64176.1"/>
    </source>
</evidence>
<reference evidence="1 2" key="1">
    <citation type="journal article" date="2015" name="Microbiome">
        <title>Genomic resolution of linkages in carbon, nitrogen, and sulfur cycling among widespread estuary sediment bacteria.</title>
        <authorList>
            <person name="Baker B.J."/>
            <person name="Lazar C.S."/>
            <person name="Teske A.P."/>
            <person name="Dick G.J."/>
        </authorList>
    </citation>
    <scope>NUCLEOTIDE SEQUENCE [LARGE SCALE GENOMIC DNA]</scope>
    <source>
        <strain evidence="1">SM23_42</strain>
    </source>
</reference>
<dbReference type="AlphaFoldDB" id="A0A0S8FTT5"/>
<dbReference type="Proteomes" id="UP000051373">
    <property type="component" value="Unassembled WGS sequence"/>
</dbReference>
<gene>
    <name evidence="1" type="ORF">AMJ83_04065</name>
</gene>
<evidence type="ECO:0008006" key="3">
    <source>
        <dbReference type="Google" id="ProtNLM"/>
    </source>
</evidence>
<protein>
    <recommendedName>
        <fullName evidence="3">DUF5683 domain-containing protein</fullName>
    </recommendedName>
</protein>